<organism evidence="1 2">
    <name type="scientific">Paraglaciecola chathamensis</name>
    <dbReference type="NCBI Taxonomy" id="368405"/>
    <lineage>
        <taxon>Bacteria</taxon>
        <taxon>Pseudomonadati</taxon>
        <taxon>Pseudomonadota</taxon>
        <taxon>Gammaproteobacteria</taxon>
        <taxon>Alteromonadales</taxon>
        <taxon>Alteromonadaceae</taxon>
        <taxon>Paraglaciecola</taxon>
    </lineage>
</organism>
<evidence type="ECO:0000313" key="2">
    <source>
        <dbReference type="Proteomes" id="UP000649232"/>
    </source>
</evidence>
<dbReference type="RefSeq" id="WP_198823874.1">
    <property type="nucleotide sequence ID" value="NZ_JAEILT010000005.1"/>
</dbReference>
<proteinExistence type="predicted"/>
<dbReference type="EMBL" id="JAEILT010000005">
    <property type="protein sequence ID" value="MBJ2135797.1"/>
    <property type="molecule type" value="Genomic_DNA"/>
</dbReference>
<reference evidence="1 2" key="1">
    <citation type="submission" date="2020-12" db="EMBL/GenBank/DDBJ databases">
        <title>Draft genome sequences of nine environmental bacterial isolates colonizing plastic.</title>
        <authorList>
            <person name="Borre I."/>
            <person name="Sonnenschein E.C."/>
        </authorList>
    </citation>
    <scope>NUCLEOTIDE SEQUENCE [LARGE SCALE GENOMIC DNA]</scope>
    <source>
        <strain evidence="1 2">IB30</strain>
    </source>
</reference>
<dbReference type="Proteomes" id="UP000649232">
    <property type="component" value="Unassembled WGS sequence"/>
</dbReference>
<comment type="caution">
    <text evidence="1">The sequence shown here is derived from an EMBL/GenBank/DDBJ whole genome shotgun (WGS) entry which is preliminary data.</text>
</comment>
<name>A0ABS0WBD8_9ALTE</name>
<sequence length="331" mass="38420">MSEFNLFVSQHDLQVLKEFVHFTRKHCDVQFKLHDGYNLLAKSIGYPSWNALTKFNKHEVLFSDVFQILKMSAPEFIESLADNAGLKLEKGSASSISNSLLTRFTPTSQQWLSLAGAGESAIKNEIKLCLLPTDNENKFRLISYKNLLELFNRLTSDTEKLSLHFEPIIHVEPSKVFSRKRPYKSELPIFKYLSESLDSAVFVETNNIVISHFPCIKSEDLDITEQQLRTVLRRAAFFCECIYFYTYKTKKNLFVLYAHNDNERKLIGTKAADREEILKFTASRPNGVHFPSELLFQINLLRHIPPVDVRDNYFEYCNKSMCNYHDLNYVS</sequence>
<evidence type="ECO:0000313" key="1">
    <source>
        <dbReference type="EMBL" id="MBJ2135797.1"/>
    </source>
</evidence>
<gene>
    <name evidence="1" type="ORF">JEU11_04955</name>
</gene>
<protein>
    <submittedName>
        <fullName evidence="1">Uncharacterized protein</fullName>
    </submittedName>
</protein>
<accession>A0ABS0WBD8</accession>